<gene>
    <name evidence="14" type="ORF">P3H78_08345</name>
</gene>
<feature type="transmembrane region" description="Helical" evidence="12">
    <location>
        <begin position="166"/>
        <end position="187"/>
    </location>
</feature>
<dbReference type="PANTHER" id="PTHR10027">
    <property type="entry name" value="CALCIUM-ACTIVATED POTASSIUM CHANNEL ALPHA CHAIN"/>
    <property type="match status" value="1"/>
</dbReference>
<evidence type="ECO:0000256" key="9">
    <source>
        <dbReference type="ARBA" id="ARBA00023136"/>
    </source>
</evidence>
<evidence type="ECO:0000256" key="1">
    <source>
        <dbReference type="ARBA" id="ARBA00004141"/>
    </source>
</evidence>
<dbReference type="Pfam" id="PF07885">
    <property type="entry name" value="Ion_trans_2"/>
    <property type="match status" value="1"/>
</dbReference>
<feature type="transmembrane region" description="Helical" evidence="12">
    <location>
        <begin position="65"/>
        <end position="86"/>
    </location>
</feature>
<dbReference type="PRINTS" id="PR00169">
    <property type="entry name" value="KCHANNEL"/>
</dbReference>
<proteinExistence type="predicted"/>
<keyword evidence="3" id="KW-0633">Potassium transport</keyword>
<organism evidence="14 15">
    <name type="scientific">Streptomyces tropicalis</name>
    <dbReference type="NCBI Taxonomy" id="3034234"/>
    <lineage>
        <taxon>Bacteria</taxon>
        <taxon>Bacillati</taxon>
        <taxon>Actinomycetota</taxon>
        <taxon>Actinomycetes</taxon>
        <taxon>Kitasatosporales</taxon>
        <taxon>Streptomycetaceae</taxon>
        <taxon>Streptomyces</taxon>
    </lineage>
</organism>
<keyword evidence="5" id="KW-0631">Potassium channel</keyword>
<evidence type="ECO:0000256" key="10">
    <source>
        <dbReference type="ARBA" id="ARBA00023303"/>
    </source>
</evidence>
<keyword evidence="4 12" id="KW-0812">Transmembrane</keyword>
<reference evidence="14 15" key="1">
    <citation type="submission" date="2023-03" db="EMBL/GenBank/DDBJ databases">
        <title>Draft genome sequence of Streptomyces sp. K1PA1 isolated from peat swamp forest in Thailand.</title>
        <authorList>
            <person name="Klaysubun C."/>
            <person name="Duangmal K."/>
        </authorList>
    </citation>
    <scope>NUCLEOTIDE SEQUENCE [LARGE SCALE GENOMIC DNA]</scope>
    <source>
        <strain evidence="14 15">K1PA1</strain>
    </source>
</reference>
<dbReference type="SUPFAM" id="SSF81324">
    <property type="entry name" value="Voltage-gated potassium channels"/>
    <property type="match status" value="1"/>
</dbReference>
<protein>
    <submittedName>
        <fullName evidence="14">Ion channel</fullName>
    </submittedName>
</protein>
<comment type="caution">
    <text evidence="14">The sequence shown here is derived from an EMBL/GenBank/DDBJ whole genome shotgun (WGS) entry which is preliminary data.</text>
</comment>
<dbReference type="Gene3D" id="1.10.287.70">
    <property type="match status" value="1"/>
</dbReference>
<evidence type="ECO:0000256" key="6">
    <source>
        <dbReference type="ARBA" id="ARBA00022958"/>
    </source>
</evidence>
<evidence type="ECO:0000313" key="15">
    <source>
        <dbReference type="Proteomes" id="UP001221150"/>
    </source>
</evidence>
<dbReference type="InterPro" id="IPR013099">
    <property type="entry name" value="K_chnl_dom"/>
</dbReference>
<dbReference type="PANTHER" id="PTHR10027:SF10">
    <property type="entry name" value="SLOWPOKE 2, ISOFORM D"/>
    <property type="match status" value="1"/>
</dbReference>
<feature type="domain" description="Potassium channel" evidence="13">
    <location>
        <begin position="105"/>
        <end position="184"/>
    </location>
</feature>
<feature type="transmembrane region" description="Helical" evidence="12">
    <location>
        <begin position="32"/>
        <end position="53"/>
    </location>
</feature>
<evidence type="ECO:0000256" key="11">
    <source>
        <dbReference type="SAM" id="MobiDB-lite"/>
    </source>
</evidence>
<keyword evidence="9 12" id="KW-0472">Membrane</keyword>
<evidence type="ECO:0000313" key="14">
    <source>
        <dbReference type="EMBL" id="MDF3298644.1"/>
    </source>
</evidence>
<feature type="region of interest" description="Disordered" evidence="11">
    <location>
        <begin position="1"/>
        <end position="30"/>
    </location>
</feature>
<keyword evidence="7 12" id="KW-1133">Transmembrane helix</keyword>
<evidence type="ECO:0000256" key="12">
    <source>
        <dbReference type="SAM" id="Phobius"/>
    </source>
</evidence>
<keyword evidence="6" id="KW-0630">Potassium</keyword>
<sequence>MTEPPGAGAHGAPREPSTGPPDRRPRRGRRDAVASVVRTVLITSGLVATYYWLPMDQANTVTTSLILVGGLVAVAAVFGWEIRVIVRSPHPRLRAVEALAATLPLFLLLFASAYYLLERAVPGSFTEPLTRTDSLYFALTTFTTVGYGDIVALTELGRVMAMLQMLGGLLLVGVAARILAAAVQTGLRQRDRRPPP</sequence>
<evidence type="ECO:0000256" key="3">
    <source>
        <dbReference type="ARBA" id="ARBA00022538"/>
    </source>
</evidence>
<keyword evidence="8" id="KW-0406">Ion transport</keyword>
<evidence type="ECO:0000256" key="5">
    <source>
        <dbReference type="ARBA" id="ARBA00022826"/>
    </source>
</evidence>
<dbReference type="Proteomes" id="UP001221150">
    <property type="component" value="Unassembled WGS sequence"/>
</dbReference>
<keyword evidence="2" id="KW-0813">Transport</keyword>
<accession>A0ABT6A1X1</accession>
<dbReference type="EMBL" id="JARJBB010000003">
    <property type="protein sequence ID" value="MDF3298644.1"/>
    <property type="molecule type" value="Genomic_DNA"/>
</dbReference>
<evidence type="ECO:0000256" key="8">
    <source>
        <dbReference type="ARBA" id="ARBA00023065"/>
    </source>
</evidence>
<evidence type="ECO:0000256" key="4">
    <source>
        <dbReference type="ARBA" id="ARBA00022692"/>
    </source>
</evidence>
<keyword evidence="10" id="KW-0407">Ion channel</keyword>
<comment type="subcellular location">
    <subcellularLocation>
        <location evidence="1">Membrane</location>
        <topology evidence="1">Multi-pass membrane protein</topology>
    </subcellularLocation>
</comment>
<evidence type="ECO:0000259" key="13">
    <source>
        <dbReference type="Pfam" id="PF07885"/>
    </source>
</evidence>
<keyword evidence="15" id="KW-1185">Reference proteome</keyword>
<evidence type="ECO:0000256" key="7">
    <source>
        <dbReference type="ARBA" id="ARBA00022989"/>
    </source>
</evidence>
<name>A0ABT6A1X1_9ACTN</name>
<dbReference type="InterPro" id="IPR047871">
    <property type="entry name" value="K_chnl_Slo-like"/>
</dbReference>
<feature type="transmembrane region" description="Helical" evidence="12">
    <location>
        <begin position="98"/>
        <end position="116"/>
    </location>
</feature>
<evidence type="ECO:0000256" key="2">
    <source>
        <dbReference type="ARBA" id="ARBA00022448"/>
    </source>
</evidence>